<dbReference type="InterPro" id="IPR050772">
    <property type="entry name" value="Hydratase-Decarb/MhpD_sf"/>
</dbReference>
<protein>
    <submittedName>
        <fullName evidence="1">2-keto-4-pentenoate hydratase</fullName>
    </submittedName>
</protein>
<name>A0A1N6FRI8_9BURK</name>
<dbReference type="EMBL" id="FSRU01000001">
    <property type="protein sequence ID" value="SIN97905.1"/>
    <property type="molecule type" value="Genomic_DNA"/>
</dbReference>
<organism evidence="1 2">
    <name type="scientific">Paraburkholderia phenazinium</name>
    <dbReference type="NCBI Taxonomy" id="60549"/>
    <lineage>
        <taxon>Bacteria</taxon>
        <taxon>Pseudomonadati</taxon>
        <taxon>Pseudomonadota</taxon>
        <taxon>Betaproteobacteria</taxon>
        <taxon>Burkholderiales</taxon>
        <taxon>Burkholderiaceae</taxon>
        <taxon>Paraburkholderia</taxon>
    </lineage>
</organism>
<dbReference type="PANTHER" id="PTHR30143">
    <property type="entry name" value="ACID HYDRATASE"/>
    <property type="match status" value="1"/>
</dbReference>
<dbReference type="PANTHER" id="PTHR30143:SF0">
    <property type="entry name" value="2-KETO-4-PENTENOATE HYDRATASE"/>
    <property type="match status" value="1"/>
</dbReference>
<dbReference type="SUPFAM" id="SSF56529">
    <property type="entry name" value="FAH"/>
    <property type="match status" value="1"/>
</dbReference>
<dbReference type="RefSeq" id="WP_074293950.1">
    <property type="nucleotide sequence ID" value="NZ_FSRU01000001.1"/>
</dbReference>
<sequence length="254" mass="27085">MTSTDISPLSQRLADARAHHLTLDSVPTEMIPVDADAAYAIQHEILRASGARIGGWKIGAKSETGPIQGAPLPAGDVYDDGAKLSREAFAPLALELEIAFRFGRRFEPASEPYSEDEVFAGIGSFGTTIEIVASRYAAWPNIDKLAQLADLQNNGALIVGEFAPYRDDFPFVAPSLRFSFEGRDVVLAAAANPAGDPRRLLPWLVNHCAVHRGVAVTPDMVITAGSYTGMFFPQSAGTASGRIEGLAPVSVTLF</sequence>
<gene>
    <name evidence="1" type="ORF">SAMN05444165_0351</name>
</gene>
<dbReference type="GO" id="GO:0005737">
    <property type="term" value="C:cytoplasm"/>
    <property type="evidence" value="ECO:0007669"/>
    <property type="project" value="TreeGrafter"/>
</dbReference>
<accession>A0A1N6FRI8</accession>
<proteinExistence type="predicted"/>
<evidence type="ECO:0000313" key="1">
    <source>
        <dbReference type="EMBL" id="SIN97905.1"/>
    </source>
</evidence>
<dbReference type="GO" id="GO:0008684">
    <property type="term" value="F:2-oxopent-4-enoate hydratase activity"/>
    <property type="evidence" value="ECO:0007669"/>
    <property type="project" value="TreeGrafter"/>
</dbReference>
<dbReference type="InterPro" id="IPR036663">
    <property type="entry name" value="Fumarylacetoacetase_C_sf"/>
</dbReference>
<reference evidence="1 2" key="1">
    <citation type="submission" date="2016-11" db="EMBL/GenBank/DDBJ databases">
        <authorList>
            <person name="Jaros S."/>
            <person name="Januszkiewicz K."/>
            <person name="Wedrychowicz H."/>
        </authorList>
    </citation>
    <scope>NUCLEOTIDE SEQUENCE [LARGE SCALE GENOMIC DNA]</scope>
    <source>
        <strain evidence="1 2">GAS95</strain>
    </source>
</reference>
<dbReference type="AlphaFoldDB" id="A0A1N6FRI8"/>
<evidence type="ECO:0000313" key="2">
    <source>
        <dbReference type="Proteomes" id="UP000185151"/>
    </source>
</evidence>
<keyword evidence="2" id="KW-1185">Reference proteome</keyword>
<dbReference type="OrthoDB" id="8689761at2"/>
<dbReference type="Proteomes" id="UP000185151">
    <property type="component" value="Unassembled WGS sequence"/>
</dbReference>
<dbReference type="Gene3D" id="3.90.850.10">
    <property type="entry name" value="Fumarylacetoacetase-like, C-terminal domain"/>
    <property type="match status" value="1"/>
</dbReference>